<reference evidence="8 9" key="1">
    <citation type="submission" date="2016-10" db="EMBL/GenBank/DDBJ databases">
        <title>Genome sequence of Streptomyces gilvigriseus MUSC 26.</title>
        <authorList>
            <person name="Lee L.-H."/>
            <person name="Ser H.-L."/>
        </authorList>
    </citation>
    <scope>NUCLEOTIDE SEQUENCE [LARGE SCALE GENOMIC DNA]</scope>
    <source>
        <strain evidence="8 9">MUSC 26</strain>
    </source>
</reference>
<evidence type="ECO:0000313" key="9">
    <source>
        <dbReference type="Proteomes" id="UP000243342"/>
    </source>
</evidence>
<dbReference type="InterPro" id="IPR026585">
    <property type="entry name" value="GlgE"/>
</dbReference>
<feature type="site" description="Transition state stabilizer" evidence="6">
    <location>
        <position position="479"/>
    </location>
</feature>
<keyword evidence="3 6" id="KW-0808">Transferase</keyword>
<dbReference type="Gene3D" id="2.60.40.1180">
    <property type="entry name" value="Golgi alpha-mannosidase II"/>
    <property type="match status" value="1"/>
</dbReference>
<dbReference type="Pfam" id="PF21702">
    <property type="entry name" value="GLGE_C"/>
    <property type="match status" value="1"/>
</dbReference>
<evidence type="ECO:0000256" key="1">
    <source>
        <dbReference type="ARBA" id="ARBA00011738"/>
    </source>
</evidence>
<evidence type="ECO:0000313" key="8">
    <source>
        <dbReference type="EMBL" id="OIV35898.1"/>
    </source>
</evidence>
<keyword evidence="9" id="KW-1185">Reference proteome</keyword>
<dbReference type="InterPro" id="IPR021828">
    <property type="entry name" value="GlgE_dom_N/S"/>
</dbReference>
<dbReference type="Gene3D" id="3.20.20.80">
    <property type="entry name" value="Glycosidases"/>
    <property type="match status" value="1"/>
</dbReference>
<comment type="similarity">
    <text evidence="6">Belongs to the glycosyl hydrolase 13 family. GlgE subfamily.</text>
</comment>
<protein>
    <recommendedName>
        <fullName evidence="6">Alpha-1,4-glucan:maltose-1-phosphate maltosyltransferase</fullName>
        <shortName evidence="6">GMPMT</shortName>
        <ecNumber evidence="6">2.4.99.16</ecNumber>
    </recommendedName>
    <alternativeName>
        <fullName evidence="6">(1-&gt;4)-alpha-D-glucan:maltose-1-phosphate alpha-D-maltosyltransferase</fullName>
    </alternativeName>
</protein>
<dbReference type="SUPFAM" id="SSF51445">
    <property type="entry name" value="(Trans)glycosidases"/>
    <property type="match status" value="1"/>
</dbReference>
<dbReference type="InterPro" id="IPR013783">
    <property type="entry name" value="Ig-like_fold"/>
</dbReference>
<dbReference type="PANTHER" id="PTHR47786">
    <property type="entry name" value="ALPHA-1,4-GLUCAN:MALTOSE-1-PHOSPHATE MALTOSYLTRANSFERASE"/>
    <property type="match status" value="1"/>
</dbReference>
<dbReference type="InterPro" id="IPR013780">
    <property type="entry name" value="Glyco_hydro_b"/>
</dbReference>
<name>A0A1J7C8D0_9ACTN</name>
<dbReference type="STRING" id="1428644.BIV57_19060"/>
<dbReference type="Gene3D" id="1.20.58.80">
    <property type="entry name" value="Phosphotransferase system, lactose/cellobiose-type IIA subunit"/>
    <property type="match status" value="1"/>
</dbReference>
<keyword evidence="2 6" id="KW-0328">Glycosyltransferase</keyword>
<dbReference type="RefSeq" id="WP_071658128.1">
    <property type="nucleotide sequence ID" value="NZ_MLCF01000126.1"/>
</dbReference>
<dbReference type="AlphaFoldDB" id="A0A1J7C8D0"/>
<feature type="active site" description="Nucleophile" evidence="6">
    <location>
        <position position="393"/>
    </location>
</feature>
<feature type="binding site" evidence="6">
    <location>
        <position position="263"/>
    </location>
    <ligand>
        <name>alpha-maltose 1-phosphate</name>
        <dbReference type="ChEBI" id="CHEBI:63576"/>
    </ligand>
</feature>
<proteinExistence type="inferred from homology"/>
<comment type="caution">
    <text evidence="8">The sequence shown here is derived from an EMBL/GenBank/DDBJ whole genome shotgun (WGS) entry which is preliminary data.</text>
</comment>
<dbReference type="EMBL" id="MLCF01000126">
    <property type="protein sequence ID" value="OIV35898.1"/>
    <property type="molecule type" value="Genomic_DNA"/>
</dbReference>
<dbReference type="Gene3D" id="2.60.40.10">
    <property type="entry name" value="Immunoglobulins"/>
    <property type="match status" value="1"/>
</dbReference>
<dbReference type="CDD" id="cd11344">
    <property type="entry name" value="AmyAc_GlgE_like"/>
    <property type="match status" value="1"/>
</dbReference>
<sequence length="673" mass="73861">MIGRIPVLDVSPAVLGGRHPAKAVVGEPVPVSATVFREGHDPVAAAVVLRGPHGRGRSSVRMRELAPGTDRFGAEVVPTGEGRWTAIVEAWSDPIAAWRHAAGVKVPAGQDAALMLEEGAELFDRAAAGVPKTRKARADADPGRQLLLDVADALRDPARSPLARLAAAAAPEVDAVLDRFPLRELVSRGRAVPIQVDRKRALFGSWYEFFPRSEGAVVDPTGAVPPRQGTFATAAERLPAIAEMGFDVVYLPPVHPIGTSYRKGPNNTLAAGRHDVGSPWAIGSPDGGHDAVHPGLGTVRDFDGFVRAAKRLGMEVALDLALQCSPDHPWVRDHPEWFHHRADGTIAHAENPPKKYQDIYPLDFDRDPDGLTAEVLRVLRFWMRHGVRIFRVDNPHTKPVRFWEEVLAEIRRTDPDVLFLAEAFTRPAMLQTLAKIGFHQSYTYFTWRNSKNEIIGYLRELSAESGDFLRPNLFVNTPDILHAYLQHGGPPAFAVRAVLAATASPAWGVYSGFELFENAPLREGSEEYLDSEKYQLRPRDWASAEAAGRTLAPLLTALNRLRRAHPALQQLRNLRFHPVDCDAMVAYSKRDAATGDTVLVVLSIDPHHAREGTVTLHTEELLGPDSAAEPTDFEVRDELSGAVHHWGRHNYVRLDPTQAPAHVFTVRPLGGAK</sequence>
<dbReference type="PANTHER" id="PTHR47786:SF2">
    <property type="entry name" value="GLYCOSYL HYDROLASE FAMILY 13 CATALYTIC DOMAIN-CONTAINING PROTEIN"/>
    <property type="match status" value="1"/>
</dbReference>
<dbReference type="InterPro" id="IPR017853">
    <property type="entry name" value="GH"/>
</dbReference>
<feature type="binding site" evidence="6">
    <location>
        <position position="323"/>
    </location>
    <ligand>
        <name>alpha-maltose 1-phosphate</name>
        <dbReference type="ChEBI" id="CHEBI:63576"/>
    </ligand>
</feature>
<dbReference type="HAMAP" id="MF_02124">
    <property type="entry name" value="GlgE"/>
    <property type="match status" value="1"/>
</dbReference>
<evidence type="ECO:0000256" key="6">
    <source>
        <dbReference type="HAMAP-Rule" id="MF_02124"/>
    </source>
</evidence>
<dbReference type="GO" id="GO:0004553">
    <property type="term" value="F:hydrolase activity, hydrolyzing O-glycosyl compounds"/>
    <property type="evidence" value="ECO:0007669"/>
    <property type="project" value="InterPro"/>
</dbReference>
<dbReference type="GO" id="GO:0030979">
    <property type="term" value="P:alpha-glucan biosynthetic process"/>
    <property type="evidence" value="ECO:0007669"/>
    <property type="project" value="UniProtKB-UniRule"/>
</dbReference>
<dbReference type="InterPro" id="IPR006047">
    <property type="entry name" value="GH13_cat_dom"/>
</dbReference>
<evidence type="ECO:0000256" key="5">
    <source>
        <dbReference type="ARBA" id="ARBA00048735"/>
    </source>
</evidence>
<comment type="function">
    <text evidence="6">Maltosyltransferase that uses maltose 1-phosphate (M1P) as the sugar donor to elongate linear or branched alpha-(1-&gt;4)-glucans. Is involved in a branched alpha-glucan biosynthetic pathway from trehalose, together with TreS, Mak and GlgB.</text>
</comment>
<feature type="binding site" evidence="6">
    <location>
        <position position="394"/>
    </location>
    <ligand>
        <name>alpha-maltose 1-phosphate</name>
        <dbReference type="ChEBI" id="CHEBI:63576"/>
    </ligand>
</feature>
<keyword evidence="4 6" id="KW-0119">Carbohydrate metabolism</keyword>
<evidence type="ECO:0000256" key="2">
    <source>
        <dbReference type="ARBA" id="ARBA00022676"/>
    </source>
</evidence>
<feature type="domain" description="Glycosyl hydrolase family 13 catalytic" evidence="7">
    <location>
        <begin position="204"/>
        <end position="562"/>
    </location>
</feature>
<organism evidence="8 9">
    <name type="scientific">Mangrovactinospora gilvigrisea</name>
    <dbReference type="NCBI Taxonomy" id="1428644"/>
    <lineage>
        <taxon>Bacteria</taxon>
        <taxon>Bacillati</taxon>
        <taxon>Actinomycetota</taxon>
        <taxon>Actinomycetes</taxon>
        <taxon>Kitasatosporales</taxon>
        <taxon>Streptomycetaceae</taxon>
        <taxon>Mangrovactinospora</taxon>
    </lineage>
</organism>
<evidence type="ECO:0000259" key="7">
    <source>
        <dbReference type="SMART" id="SM00642"/>
    </source>
</evidence>
<dbReference type="Pfam" id="PF11896">
    <property type="entry name" value="GlgE_dom_N_S"/>
    <property type="match status" value="1"/>
</dbReference>
<dbReference type="Proteomes" id="UP000243342">
    <property type="component" value="Unassembled WGS sequence"/>
</dbReference>
<dbReference type="GO" id="GO:0016758">
    <property type="term" value="F:hexosyltransferase activity"/>
    <property type="evidence" value="ECO:0007669"/>
    <property type="project" value="UniProtKB-UniRule"/>
</dbReference>
<feature type="binding site" evidence="6">
    <location>
        <position position="358"/>
    </location>
    <ligand>
        <name>alpha-maltose 1-phosphate</name>
        <dbReference type="ChEBI" id="CHEBI:63576"/>
    </ligand>
</feature>
<feature type="binding site" evidence="6">
    <location>
        <begin position="533"/>
        <end position="534"/>
    </location>
    <ligand>
        <name>alpha-maltose 1-phosphate</name>
        <dbReference type="ChEBI" id="CHEBI:63576"/>
    </ligand>
</feature>
<dbReference type="InterPro" id="IPR049171">
    <property type="entry name" value="GLGE_C"/>
</dbReference>
<evidence type="ECO:0000256" key="3">
    <source>
        <dbReference type="ARBA" id="ARBA00022679"/>
    </source>
</evidence>
<feature type="active site" description="Proton donor" evidence="6">
    <location>
        <position position="422"/>
    </location>
</feature>
<accession>A0A1J7C8D0</accession>
<dbReference type="EC" id="2.4.99.16" evidence="6"/>
<dbReference type="SMART" id="SM00642">
    <property type="entry name" value="Aamy"/>
    <property type="match status" value="1"/>
</dbReference>
<gene>
    <name evidence="6" type="primary">glgE</name>
    <name evidence="8" type="ORF">BIV57_19060</name>
</gene>
<comment type="subunit">
    <text evidence="1 6">Homodimer.</text>
</comment>
<comment type="catalytic activity">
    <reaction evidence="5 6">
        <text>alpha-maltose 1-phosphate + [(1-&gt;4)-alpha-D-glucosyl](n) = [(1-&gt;4)-alpha-D-glucosyl](n+2) + phosphate</text>
        <dbReference type="Rhea" id="RHEA:42692"/>
        <dbReference type="Rhea" id="RHEA-COMP:9584"/>
        <dbReference type="Rhea" id="RHEA-COMP:10183"/>
        <dbReference type="ChEBI" id="CHEBI:15444"/>
        <dbReference type="ChEBI" id="CHEBI:43474"/>
        <dbReference type="ChEBI" id="CHEBI:63576"/>
        <dbReference type="EC" id="2.4.99.16"/>
    </reaction>
</comment>
<evidence type="ECO:0000256" key="4">
    <source>
        <dbReference type="ARBA" id="ARBA00023277"/>
    </source>
</evidence>